<keyword evidence="5 6" id="KW-0539">Nucleus</keyword>
<evidence type="ECO:0000256" key="2">
    <source>
        <dbReference type="ARBA" id="ARBA00022491"/>
    </source>
</evidence>
<evidence type="ECO:0000313" key="9">
    <source>
        <dbReference type="EMBL" id="KAG5614326.1"/>
    </source>
</evidence>
<dbReference type="Proteomes" id="UP000824120">
    <property type="component" value="Chromosome 3"/>
</dbReference>
<dbReference type="GO" id="GO:0045892">
    <property type="term" value="P:negative regulation of DNA-templated transcription"/>
    <property type="evidence" value="ECO:0007669"/>
    <property type="project" value="UniProtKB-UniRule"/>
</dbReference>
<reference evidence="9 10" key="1">
    <citation type="submission" date="2020-09" db="EMBL/GenBank/DDBJ databases">
        <title>De no assembly of potato wild relative species, Solanum commersonii.</title>
        <authorList>
            <person name="Cho K."/>
        </authorList>
    </citation>
    <scope>NUCLEOTIDE SEQUENCE [LARGE SCALE GENOMIC DNA]</scope>
    <source>
        <strain evidence="9">LZ3.2</strain>
        <tissue evidence="9">Leaf</tissue>
    </source>
</reference>
<dbReference type="Pfam" id="PF04844">
    <property type="entry name" value="Ovate"/>
    <property type="match status" value="1"/>
</dbReference>
<comment type="caution">
    <text evidence="9">The sequence shown here is derived from an EMBL/GenBank/DDBJ whole genome shotgun (WGS) entry which is preliminary data.</text>
</comment>
<dbReference type="PANTHER" id="PTHR33057">
    <property type="entry name" value="TRANSCRIPTION REPRESSOR OFP7-RELATED"/>
    <property type="match status" value="1"/>
</dbReference>
<evidence type="ECO:0000256" key="3">
    <source>
        <dbReference type="ARBA" id="ARBA00023015"/>
    </source>
</evidence>
<comment type="subcellular location">
    <subcellularLocation>
        <location evidence="1 6">Nucleus</location>
    </subcellularLocation>
</comment>
<name>A0A9J5ZQ66_SOLCO</name>
<organism evidence="9 10">
    <name type="scientific">Solanum commersonii</name>
    <name type="common">Commerson's wild potato</name>
    <name type="synonym">Commerson's nightshade</name>
    <dbReference type="NCBI Taxonomy" id="4109"/>
    <lineage>
        <taxon>Eukaryota</taxon>
        <taxon>Viridiplantae</taxon>
        <taxon>Streptophyta</taxon>
        <taxon>Embryophyta</taxon>
        <taxon>Tracheophyta</taxon>
        <taxon>Spermatophyta</taxon>
        <taxon>Magnoliopsida</taxon>
        <taxon>eudicotyledons</taxon>
        <taxon>Gunneridae</taxon>
        <taxon>Pentapetalae</taxon>
        <taxon>asterids</taxon>
        <taxon>lamiids</taxon>
        <taxon>Solanales</taxon>
        <taxon>Solanaceae</taxon>
        <taxon>Solanoideae</taxon>
        <taxon>Solaneae</taxon>
        <taxon>Solanum</taxon>
    </lineage>
</organism>
<feature type="domain" description="OVATE" evidence="8">
    <location>
        <begin position="332"/>
        <end position="391"/>
    </location>
</feature>
<accession>A0A9J5ZQ66</accession>
<gene>
    <name evidence="9" type="ORF">H5410_014150</name>
</gene>
<comment type="function">
    <text evidence="6">Transcriptional repressor that regulates multiple aspects of plant growth and development.</text>
</comment>
<dbReference type="InterPro" id="IPR006458">
    <property type="entry name" value="Ovate_C"/>
</dbReference>
<dbReference type="EMBL" id="JACXVP010000003">
    <property type="protein sequence ID" value="KAG5614326.1"/>
    <property type="molecule type" value="Genomic_DNA"/>
</dbReference>
<keyword evidence="3 6" id="KW-0805">Transcription regulation</keyword>
<evidence type="ECO:0000256" key="1">
    <source>
        <dbReference type="ARBA" id="ARBA00004123"/>
    </source>
</evidence>
<dbReference type="AlphaFoldDB" id="A0A9J5ZQ66"/>
<evidence type="ECO:0000313" key="10">
    <source>
        <dbReference type="Proteomes" id="UP000824120"/>
    </source>
</evidence>
<evidence type="ECO:0000256" key="4">
    <source>
        <dbReference type="ARBA" id="ARBA00023163"/>
    </source>
</evidence>
<feature type="compositionally biased region" description="Basic and acidic residues" evidence="7">
    <location>
        <begin position="106"/>
        <end position="120"/>
    </location>
</feature>
<dbReference type="PANTHER" id="PTHR33057:SF167">
    <property type="entry name" value="TRANSCRIPTION REPRESSOR"/>
    <property type="match status" value="1"/>
</dbReference>
<dbReference type="GO" id="GO:0005634">
    <property type="term" value="C:nucleus"/>
    <property type="evidence" value="ECO:0007669"/>
    <property type="project" value="UniProtKB-SubCell"/>
</dbReference>
<dbReference type="PROSITE" id="PS51754">
    <property type="entry name" value="OVATE"/>
    <property type="match status" value="1"/>
</dbReference>
<evidence type="ECO:0000256" key="5">
    <source>
        <dbReference type="ARBA" id="ARBA00023242"/>
    </source>
</evidence>
<evidence type="ECO:0000256" key="7">
    <source>
        <dbReference type="SAM" id="MobiDB-lite"/>
    </source>
</evidence>
<evidence type="ECO:0000259" key="8">
    <source>
        <dbReference type="PROSITE" id="PS51754"/>
    </source>
</evidence>
<feature type="compositionally biased region" description="Polar residues" evidence="7">
    <location>
        <begin position="93"/>
        <end position="105"/>
    </location>
</feature>
<dbReference type="NCBIfam" id="TIGR01568">
    <property type="entry name" value="A_thal_3678"/>
    <property type="match status" value="1"/>
</dbReference>
<dbReference type="InterPro" id="IPR038933">
    <property type="entry name" value="Ovate"/>
</dbReference>
<keyword evidence="10" id="KW-1185">Reference proteome</keyword>
<keyword evidence="4 6" id="KW-0804">Transcription</keyword>
<feature type="region of interest" description="Disordered" evidence="7">
    <location>
        <begin position="93"/>
        <end position="120"/>
    </location>
</feature>
<evidence type="ECO:0000256" key="6">
    <source>
        <dbReference type="RuleBase" id="RU367028"/>
    </source>
</evidence>
<protein>
    <recommendedName>
        <fullName evidence="6">Transcription repressor</fullName>
    </recommendedName>
    <alternativeName>
        <fullName evidence="6">Ovate family protein</fullName>
    </alternativeName>
</protein>
<keyword evidence="2 6" id="KW-0678">Repressor</keyword>
<dbReference type="OrthoDB" id="1928390at2759"/>
<sequence length="398" mass="45810">MAKLLKFRISKAISSSFHSCRSKDPCTLPQHPVPSFLQNTQFITIDHLLFKEMIHQDNESQLISTHHDHFPIITSPSFKHHVSVTPITAAGQCSSRNGEAFSTTSDDNHTSRSPSHEFKWKKEEDKWQHFVKTTSDDDTKQQPRRKISYPFISDDSDNAKVLAEINKHQSSRKKKISTSKTKFLMMMNTTSPSSSMNENEINFTSKKDNWDYHEDIDITNEDEEDETETFISSSWKSHVEFSDDSSSNFSQEFDTIYKNTTRRCLKKIGYSKRRDVKNTRSNVSRGMNNIGKRLSISTSTTSSNGELPPRLSVFKKLIPCNVEGKVKESFAIVKKSEDPYEDFKSSMTEMILEKKMFEKNDLEQLLQCFLSLNAKNCHGVIVEAFSEIWKTLFSPNHN</sequence>
<proteinExistence type="predicted"/>